<proteinExistence type="predicted"/>
<dbReference type="InterPro" id="IPR000195">
    <property type="entry name" value="Rab-GAP-TBC_dom"/>
</dbReference>
<dbReference type="GO" id="GO:0006886">
    <property type="term" value="P:intracellular protein transport"/>
    <property type="evidence" value="ECO:0007669"/>
    <property type="project" value="TreeGrafter"/>
</dbReference>
<comment type="subunit">
    <text evidence="7">Interacts with RAB1A and RAB10; in a GTP-dependent manner.</text>
</comment>
<dbReference type="Pfam" id="PF00566">
    <property type="entry name" value="RabGAP-TBC"/>
    <property type="match status" value="1"/>
</dbReference>
<accession>A0A0L8GN28</accession>
<dbReference type="Gene3D" id="1.10.472.80">
    <property type="entry name" value="Ypt/Rab-GAP domain of gyp1p, domain 3"/>
    <property type="match status" value="1"/>
</dbReference>
<evidence type="ECO:0000256" key="6">
    <source>
        <dbReference type="ARBA" id="ARBA00059763"/>
    </source>
</evidence>
<dbReference type="AlphaFoldDB" id="A0A0L8GN28"/>
<dbReference type="Gene3D" id="1.10.10.750">
    <property type="entry name" value="Ypt/Rab-GAP domain of gyp1p, domain 1"/>
    <property type="match status" value="1"/>
</dbReference>
<evidence type="ECO:0000256" key="8">
    <source>
        <dbReference type="ARBA" id="ARBA00067477"/>
    </source>
</evidence>
<dbReference type="PANTHER" id="PTHR22957">
    <property type="entry name" value="TBC1 DOMAIN FAMILY MEMBER GTPASE-ACTIVATING PROTEIN"/>
    <property type="match status" value="1"/>
</dbReference>
<dbReference type="STRING" id="37653.A0A0L8GN28"/>
<protein>
    <recommendedName>
        <fullName evidence="8">TBC1 domain family member 13</fullName>
    </recommendedName>
</protein>
<organism evidence="10">
    <name type="scientific">Octopus bimaculoides</name>
    <name type="common">California two-spotted octopus</name>
    <dbReference type="NCBI Taxonomy" id="37653"/>
    <lineage>
        <taxon>Eukaryota</taxon>
        <taxon>Metazoa</taxon>
        <taxon>Spiralia</taxon>
        <taxon>Lophotrochozoa</taxon>
        <taxon>Mollusca</taxon>
        <taxon>Cephalopoda</taxon>
        <taxon>Coleoidea</taxon>
        <taxon>Octopodiformes</taxon>
        <taxon>Octopoda</taxon>
        <taxon>Incirrata</taxon>
        <taxon>Octopodidae</taxon>
        <taxon>Octopus</taxon>
    </lineage>
</organism>
<dbReference type="EMBL" id="KQ421143">
    <property type="protein sequence ID" value="KOF78302.1"/>
    <property type="molecule type" value="Genomic_DNA"/>
</dbReference>
<sequence>MNTTGSFSLKPWAFILKQFAKVLDTEEIDMESLRKLCFSGCPCESGYRSICWKLLLNYLPLKKKDWQMWEDKQRALYNQFVQEMIVKPGSNINEKKADVTMEDHPLNPNPDSEWGAYFKDNEMLVQIDKDCRRLCPDLFFFQKPTDFPCEEMVNAKTKVETLRKRVEQCVLQSETVSRNWLGITNMMSSRKKSQEEYSVLSEGKEAHWEVVERILFIYAKLNPGLGYIQGMNEILGPIYYTFVNDPDLKCREFAEADSFFCFTNLMSEIRDNFNKTMDDSDFGIGSMMKQLMQMLKEKDPACARKLEEQELKPQYYAFRYLTLLLSQEFPLPDVLRIWDSLLSDEKRFRFLITICCAMLILLRSDILKDDFPTNMKLLQNFPYTKVDVPTIIAKACELDGYR</sequence>
<dbReference type="OrthoDB" id="10263206at2759"/>
<evidence type="ECO:0000256" key="5">
    <source>
        <dbReference type="ARBA" id="ARBA00023136"/>
    </source>
</evidence>
<evidence type="ECO:0000256" key="4">
    <source>
        <dbReference type="ARBA" id="ARBA00022490"/>
    </source>
</evidence>
<evidence type="ECO:0000313" key="10">
    <source>
        <dbReference type="EMBL" id="KOF78302.1"/>
    </source>
</evidence>
<dbReference type="PANTHER" id="PTHR22957:SF27">
    <property type="entry name" value="TBC1 DOMAIN FAMILY MEMBER 13"/>
    <property type="match status" value="1"/>
</dbReference>
<evidence type="ECO:0000256" key="1">
    <source>
        <dbReference type="ARBA" id="ARBA00004370"/>
    </source>
</evidence>
<keyword evidence="5" id="KW-0472">Membrane</keyword>
<dbReference type="OMA" id="TEFPCEE"/>
<dbReference type="InterPro" id="IPR035969">
    <property type="entry name" value="Rab-GAP_TBC_sf"/>
</dbReference>
<comment type="subcellular location">
    <subcellularLocation>
        <location evidence="2">Cytoplasm</location>
    </subcellularLocation>
    <subcellularLocation>
        <location evidence="1">Membrane</location>
    </subcellularLocation>
</comment>
<keyword evidence="4" id="KW-0963">Cytoplasm</keyword>
<reference evidence="10" key="1">
    <citation type="submission" date="2015-07" db="EMBL/GenBank/DDBJ databases">
        <title>MeaNS - Measles Nucleotide Surveillance Program.</title>
        <authorList>
            <person name="Tran T."/>
            <person name="Druce J."/>
        </authorList>
    </citation>
    <scope>NUCLEOTIDE SEQUENCE</scope>
    <source>
        <strain evidence="10">UCB-OBI-ISO-001</strain>
        <tissue evidence="10">Gonad</tissue>
    </source>
</reference>
<comment type="function">
    <text evidence="6">Acts as a GTPase-activating protein for RAB35. Together with RAB35 may be involved in regulation of insulin-induced glucose transporter SLC2A4/GLUT4 translocation to the plasma membrane in adipocytes.</text>
</comment>
<keyword evidence="3" id="KW-0343">GTPase activation</keyword>
<dbReference type="GO" id="GO:0016020">
    <property type="term" value="C:membrane"/>
    <property type="evidence" value="ECO:0007669"/>
    <property type="project" value="UniProtKB-SubCell"/>
</dbReference>
<evidence type="ECO:0000259" key="9">
    <source>
        <dbReference type="PROSITE" id="PS50086"/>
    </source>
</evidence>
<dbReference type="Gene3D" id="1.10.8.270">
    <property type="entry name" value="putative rabgap domain of human tbc1 domain family member 14 like domains"/>
    <property type="match status" value="1"/>
</dbReference>
<dbReference type="PROSITE" id="PS50086">
    <property type="entry name" value="TBC_RABGAP"/>
    <property type="match status" value="1"/>
</dbReference>
<dbReference type="GO" id="GO:0005096">
    <property type="term" value="F:GTPase activator activity"/>
    <property type="evidence" value="ECO:0007669"/>
    <property type="project" value="UniProtKB-KW"/>
</dbReference>
<dbReference type="KEGG" id="obi:106875833"/>
<dbReference type="SUPFAM" id="SSF47923">
    <property type="entry name" value="Ypt/Rab-GAP domain of gyp1p"/>
    <property type="match status" value="2"/>
</dbReference>
<dbReference type="SMART" id="SM00164">
    <property type="entry name" value="TBC"/>
    <property type="match status" value="1"/>
</dbReference>
<gene>
    <name evidence="10" type="ORF">OCBIM_22031004mg</name>
</gene>
<feature type="domain" description="Rab-GAP TBC" evidence="9">
    <location>
        <begin position="42"/>
        <end position="345"/>
    </location>
</feature>
<dbReference type="FunFam" id="1.10.8.270:FF:000019">
    <property type="entry name" value="TBC1 domain family member 13"/>
    <property type="match status" value="1"/>
</dbReference>
<evidence type="ECO:0000256" key="7">
    <source>
        <dbReference type="ARBA" id="ARBA00064536"/>
    </source>
</evidence>
<dbReference type="GO" id="GO:0005737">
    <property type="term" value="C:cytoplasm"/>
    <property type="evidence" value="ECO:0007669"/>
    <property type="project" value="UniProtKB-SubCell"/>
</dbReference>
<name>A0A0L8GN28_OCTBM</name>
<evidence type="ECO:0000256" key="3">
    <source>
        <dbReference type="ARBA" id="ARBA00022468"/>
    </source>
</evidence>
<evidence type="ECO:0000256" key="2">
    <source>
        <dbReference type="ARBA" id="ARBA00004496"/>
    </source>
</evidence>
<dbReference type="FunFam" id="1.10.472.80:FF:000009">
    <property type="entry name" value="TBC1 domain family member 13"/>
    <property type="match status" value="1"/>
</dbReference>